<evidence type="ECO:0000313" key="6">
    <source>
        <dbReference type="Proteomes" id="UP000618382"/>
    </source>
</evidence>
<comment type="caution">
    <text evidence="4">The sequence shown here is derived from an EMBL/GenBank/DDBJ whole genome shotgun (WGS) entry which is preliminary data.</text>
</comment>
<dbReference type="Proteomes" id="UP000577956">
    <property type="component" value="Unassembled WGS sequence"/>
</dbReference>
<gene>
    <name evidence="4" type="ORF">BKA21_001384</name>
    <name evidence="3" type="ORF">Col01nite_03170</name>
</gene>
<evidence type="ECO:0000313" key="3">
    <source>
        <dbReference type="EMBL" id="GIG31158.1"/>
    </source>
</evidence>
<keyword evidence="2" id="KW-1133">Transmembrane helix</keyword>
<feature type="transmembrane region" description="Helical" evidence="2">
    <location>
        <begin position="59"/>
        <end position="80"/>
    </location>
</feature>
<reference evidence="3 6" key="2">
    <citation type="submission" date="2021-01" db="EMBL/GenBank/DDBJ databases">
        <title>Whole genome shotgun sequence of Cellulomonas oligotrophica NBRC 109435.</title>
        <authorList>
            <person name="Komaki H."/>
            <person name="Tamura T."/>
        </authorList>
    </citation>
    <scope>NUCLEOTIDE SEQUENCE [LARGE SCALE GENOMIC DNA]</scope>
    <source>
        <strain evidence="3 6">NBRC 109435</strain>
    </source>
</reference>
<keyword evidence="2" id="KW-0812">Transmembrane</keyword>
<keyword evidence="2" id="KW-0472">Membrane</keyword>
<dbReference type="EMBL" id="BONN01000001">
    <property type="protein sequence ID" value="GIG31158.1"/>
    <property type="molecule type" value="Genomic_DNA"/>
</dbReference>
<feature type="transmembrane region" description="Helical" evidence="2">
    <location>
        <begin position="100"/>
        <end position="125"/>
    </location>
</feature>
<dbReference type="AlphaFoldDB" id="A0A7Y9JZ57"/>
<dbReference type="Proteomes" id="UP000618382">
    <property type="component" value="Unassembled WGS sequence"/>
</dbReference>
<evidence type="ECO:0000256" key="2">
    <source>
        <dbReference type="SAM" id="Phobius"/>
    </source>
</evidence>
<keyword evidence="6" id="KW-1185">Reference proteome</keyword>
<evidence type="ECO:0000313" key="4">
    <source>
        <dbReference type="EMBL" id="NYD85835.1"/>
    </source>
</evidence>
<reference evidence="4 5" key="1">
    <citation type="submission" date="2020-07" db="EMBL/GenBank/DDBJ databases">
        <title>Sequencing the genomes of 1000 actinobacteria strains.</title>
        <authorList>
            <person name="Klenk H.-P."/>
        </authorList>
    </citation>
    <scope>NUCLEOTIDE SEQUENCE [LARGE SCALE GENOMIC DNA]</scope>
    <source>
        <strain evidence="4 5">DSM 24482</strain>
    </source>
</reference>
<dbReference type="EMBL" id="JACCBK010000001">
    <property type="protein sequence ID" value="NYD85835.1"/>
    <property type="molecule type" value="Genomic_DNA"/>
</dbReference>
<proteinExistence type="predicted"/>
<protein>
    <recommendedName>
        <fullName evidence="7">Histidine kinase</fullName>
    </recommendedName>
</protein>
<evidence type="ECO:0008006" key="7">
    <source>
        <dbReference type="Google" id="ProtNLM"/>
    </source>
</evidence>
<evidence type="ECO:0000256" key="1">
    <source>
        <dbReference type="SAM" id="MobiDB-lite"/>
    </source>
</evidence>
<organism evidence="4 5">
    <name type="scientific">Cellulomonas oligotrophica</name>
    <dbReference type="NCBI Taxonomy" id="931536"/>
    <lineage>
        <taxon>Bacteria</taxon>
        <taxon>Bacillati</taxon>
        <taxon>Actinomycetota</taxon>
        <taxon>Actinomycetes</taxon>
        <taxon>Micrococcales</taxon>
        <taxon>Cellulomonadaceae</taxon>
        <taxon>Cellulomonas</taxon>
    </lineage>
</organism>
<sequence length="133" mass="13116">MPDDRDPAAAAPEVPDPADVTADGPAAAGTSAPGPVPTEEELLRTATPARVRRAPRYRAFVVTGALLGLVVAVVLVAVLGDDRALEGAGGGLLPVLDGVGGVRAVVGTGGAILGALAGGVVALLADRRSRRAR</sequence>
<feature type="compositionally biased region" description="Low complexity" evidence="1">
    <location>
        <begin position="8"/>
        <end position="33"/>
    </location>
</feature>
<dbReference type="RefSeq" id="WP_218886986.1">
    <property type="nucleotide sequence ID" value="NZ_BAABFI010000002.1"/>
</dbReference>
<feature type="region of interest" description="Disordered" evidence="1">
    <location>
        <begin position="1"/>
        <end position="47"/>
    </location>
</feature>
<accession>A0A7Y9JZ57</accession>
<evidence type="ECO:0000313" key="5">
    <source>
        <dbReference type="Proteomes" id="UP000577956"/>
    </source>
</evidence>
<name>A0A7Y9JZ57_9CELL</name>